<evidence type="ECO:0000259" key="21">
    <source>
        <dbReference type="PROSITE" id="PS50835"/>
    </source>
</evidence>
<name>G3W070_SARHA</name>
<evidence type="ECO:0000259" key="20">
    <source>
        <dbReference type="PROSITE" id="PS50104"/>
    </source>
</evidence>
<dbReference type="GeneTree" id="ENSGT01090000259985"/>
<dbReference type="KEGG" id="shr:100914043"/>
<feature type="domain" description="Ig-like" evidence="21">
    <location>
        <begin position="115"/>
        <end position="198"/>
    </location>
</feature>
<feature type="chain" id="PRO_5029663410" evidence="19">
    <location>
        <begin position="19"/>
        <end position="545"/>
    </location>
</feature>
<keyword evidence="8 19" id="KW-0732">Signal</keyword>
<dbReference type="Pfam" id="PF01582">
    <property type="entry name" value="TIR"/>
    <property type="match status" value="1"/>
</dbReference>
<dbReference type="GO" id="GO:0016787">
    <property type="term" value="F:hydrolase activity"/>
    <property type="evidence" value="ECO:0007669"/>
    <property type="project" value="UniProtKB-KW"/>
</dbReference>
<dbReference type="InterPro" id="IPR007110">
    <property type="entry name" value="Ig-like_dom"/>
</dbReference>
<evidence type="ECO:0000256" key="4">
    <source>
        <dbReference type="ARBA" id="ARBA00009752"/>
    </source>
</evidence>
<accession>G3W070</accession>
<evidence type="ECO:0000256" key="10">
    <source>
        <dbReference type="ARBA" id="ARBA00022801"/>
    </source>
</evidence>
<comment type="subcellular location">
    <subcellularLocation>
        <location evidence="1">Cell membrane</location>
    </subcellularLocation>
    <subcellularLocation>
        <location evidence="2">Membrane</location>
        <topology evidence="2">Single-pass type I membrane protein</topology>
    </subcellularLocation>
    <subcellularLocation>
        <location evidence="3">Secreted</location>
    </subcellularLocation>
</comment>
<reference evidence="22" key="2">
    <citation type="submission" date="2025-08" db="UniProtKB">
        <authorList>
            <consortium name="Ensembl"/>
        </authorList>
    </citation>
    <scope>IDENTIFICATION</scope>
</reference>
<dbReference type="PROSITE" id="PS50835">
    <property type="entry name" value="IG_LIKE"/>
    <property type="match status" value="2"/>
</dbReference>
<keyword evidence="10" id="KW-0378">Hydrolase</keyword>
<dbReference type="PANTHER" id="PTHR11890">
    <property type="entry name" value="INTERLEUKIN-1 RECEPTOR FAMILY MEMBER"/>
    <property type="match status" value="1"/>
</dbReference>
<evidence type="ECO:0000256" key="5">
    <source>
        <dbReference type="ARBA" id="ARBA00022475"/>
    </source>
</evidence>
<evidence type="ECO:0000256" key="9">
    <source>
        <dbReference type="ARBA" id="ARBA00022737"/>
    </source>
</evidence>
<dbReference type="GeneID" id="100914043"/>
<dbReference type="FunFam" id="2.60.40.10:FF:000284">
    <property type="entry name" value="interleukin-1 receptor accessory protein-like 1"/>
    <property type="match status" value="1"/>
</dbReference>
<keyword evidence="9" id="KW-0677">Repeat</keyword>
<dbReference type="OrthoDB" id="6132459at2759"/>
<dbReference type="STRING" id="9305.ENSSHAP00000008825"/>
<dbReference type="Proteomes" id="UP000007648">
    <property type="component" value="Unassembled WGS sequence"/>
</dbReference>
<dbReference type="InterPro" id="IPR004074">
    <property type="entry name" value="IL-1_rcpt_I/II-typ"/>
</dbReference>
<sequence>MEFWHLLVLSALFIESRAAKLGKPYNAMEKEALIVLCPRTKKPESQVYWTHFKSKKNITTNKGNRIYSSGVRLKFLPTSLNDTGIYNCTIKSPKVSFRGYVNITIYPKQHDCTVPKDLLYIPEKGTYINSMIHCPTIELYDEIVRVDWFKNCKALKGQGYYANKDHLIIKNPTAADAGIYTCKFIYSENGINYNVTASKSFIFQGESNYSMLPEITYPVNHDVIEVELGTNVSVVCRVCLGKGMQIIEQVGWCIKKKNIINCIKNPRFREENEAPKSNENLNCKTVTLRIDNVKREDLSLEFYCWALNEHGFKEHSIRIRMKKTTDQRSTYYMLAGFSTLLILIITLTVILKIFWIDFILLWREVARPYKSRDDGKIYDAYVIYPRNYQKRTEIVNSMEYFVHQILPEVLENKCGYSLCIYGRDLLPGEDAASEMVKCIQKSRRQIIILNPQVEHGEEFAYEQEIALHCALMQNDSKVILIEMQTTGDTKDLQDSLKHIIKQQGTIQWRGDHVTNKQSFNSHFWKHLRYLMPARSKSLDPLHRGI</sequence>
<dbReference type="HOGENOM" id="CLU_025552_3_1_1"/>
<reference evidence="22" key="3">
    <citation type="submission" date="2025-09" db="UniProtKB">
        <authorList>
            <consortium name="Ensembl"/>
        </authorList>
    </citation>
    <scope>IDENTIFICATION</scope>
</reference>
<dbReference type="SUPFAM" id="SSF52200">
    <property type="entry name" value="Toll/Interleukin receptor TIR domain"/>
    <property type="match status" value="1"/>
</dbReference>
<dbReference type="CTD" id="9173"/>
<dbReference type="PANTHER" id="PTHR11890:SF7">
    <property type="entry name" value="INTERLEUKIN-1 RECEPTOR-LIKE 1"/>
    <property type="match status" value="1"/>
</dbReference>
<dbReference type="GO" id="GO:0005886">
    <property type="term" value="C:plasma membrane"/>
    <property type="evidence" value="ECO:0007669"/>
    <property type="project" value="UniProtKB-SubCell"/>
</dbReference>
<feature type="transmembrane region" description="Helical" evidence="18">
    <location>
        <begin position="331"/>
        <end position="362"/>
    </location>
</feature>
<dbReference type="FunFam" id="2.60.40.10:FF:000188">
    <property type="entry name" value="Interleukin-1 receptor accessory protein-like 1"/>
    <property type="match status" value="1"/>
</dbReference>
<keyword evidence="11 18" id="KW-1133">Transmembrane helix</keyword>
<evidence type="ECO:0000256" key="8">
    <source>
        <dbReference type="ARBA" id="ARBA00022729"/>
    </source>
</evidence>
<dbReference type="AlphaFoldDB" id="G3W070"/>
<dbReference type="FunCoup" id="G3W070">
    <property type="interactions" value="300"/>
</dbReference>
<dbReference type="Gene3D" id="2.60.40.10">
    <property type="entry name" value="Immunoglobulins"/>
    <property type="match status" value="3"/>
</dbReference>
<dbReference type="SMART" id="SM00255">
    <property type="entry name" value="TIR"/>
    <property type="match status" value="1"/>
</dbReference>
<protein>
    <submittedName>
        <fullName evidence="22">Interleukin 1 receptor like 1</fullName>
    </submittedName>
</protein>
<dbReference type="PRINTS" id="PR01536">
    <property type="entry name" value="INTRLKN1R12F"/>
</dbReference>
<dbReference type="Gene3D" id="3.40.50.10140">
    <property type="entry name" value="Toll/interleukin-1 receptor homology (TIR) domain"/>
    <property type="match status" value="1"/>
</dbReference>
<gene>
    <name evidence="22" type="primary">IL1RL1</name>
</gene>
<evidence type="ECO:0000256" key="6">
    <source>
        <dbReference type="ARBA" id="ARBA00022525"/>
    </source>
</evidence>
<evidence type="ECO:0000313" key="22">
    <source>
        <dbReference type="Ensembl" id="ENSSHAP00000008825.2"/>
    </source>
</evidence>
<dbReference type="InterPro" id="IPR015621">
    <property type="entry name" value="IL-1_rcpt_fam"/>
</dbReference>
<dbReference type="InParanoid" id="G3W070"/>
<dbReference type="PRINTS" id="PR01537">
    <property type="entry name" value="INTRLKN1R1F"/>
</dbReference>
<dbReference type="InterPro" id="IPR000157">
    <property type="entry name" value="TIR_dom"/>
</dbReference>
<evidence type="ECO:0000256" key="12">
    <source>
        <dbReference type="ARBA" id="ARBA00023027"/>
    </source>
</evidence>
<dbReference type="InterPro" id="IPR003599">
    <property type="entry name" value="Ig_sub"/>
</dbReference>
<evidence type="ECO:0000256" key="11">
    <source>
        <dbReference type="ARBA" id="ARBA00022989"/>
    </source>
</evidence>
<dbReference type="InterPro" id="IPR035897">
    <property type="entry name" value="Toll_tir_struct_dom_sf"/>
</dbReference>
<comment type="similarity">
    <text evidence="4">Belongs to the interleukin-1 receptor family.</text>
</comment>
<evidence type="ECO:0000256" key="3">
    <source>
        <dbReference type="ARBA" id="ARBA00004613"/>
    </source>
</evidence>
<evidence type="ECO:0000256" key="19">
    <source>
        <dbReference type="SAM" id="SignalP"/>
    </source>
</evidence>
<dbReference type="PROSITE" id="PS50104">
    <property type="entry name" value="TIR"/>
    <property type="match status" value="1"/>
</dbReference>
<organism evidence="22 23">
    <name type="scientific">Sarcophilus harrisii</name>
    <name type="common">Tasmanian devil</name>
    <name type="synonym">Sarcophilus laniarius</name>
    <dbReference type="NCBI Taxonomy" id="9305"/>
    <lineage>
        <taxon>Eukaryota</taxon>
        <taxon>Metazoa</taxon>
        <taxon>Chordata</taxon>
        <taxon>Craniata</taxon>
        <taxon>Vertebrata</taxon>
        <taxon>Euteleostomi</taxon>
        <taxon>Mammalia</taxon>
        <taxon>Metatheria</taxon>
        <taxon>Dasyuromorphia</taxon>
        <taxon>Dasyuridae</taxon>
        <taxon>Sarcophilus</taxon>
    </lineage>
</organism>
<dbReference type="RefSeq" id="XP_023357016.1">
    <property type="nucleotide sequence ID" value="XM_023501248.2"/>
</dbReference>
<dbReference type="InterPro" id="IPR013783">
    <property type="entry name" value="Ig-like_fold"/>
</dbReference>
<dbReference type="SUPFAM" id="SSF48726">
    <property type="entry name" value="Immunoglobulin"/>
    <property type="match status" value="3"/>
</dbReference>
<keyword evidence="15" id="KW-0675">Receptor</keyword>
<evidence type="ECO:0000256" key="17">
    <source>
        <dbReference type="ARBA" id="ARBA00023319"/>
    </source>
</evidence>
<dbReference type="InterPro" id="IPR036179">
    <property type="entry name" value="Ig-like_dom_sf"/>
</dbReference>
<keyword evidence="7 18" id="KW-0812">Transmembrane</keyword>
<evidence type="ECO:0000256" key="1">
    <source>
        <dbReference type="ARBA" id="ARBA00004236"/>
    </source>
</evidence>
<evidence type="ECO:0000256" key="13">
    <source>
        <dbReference type="ARBA" id="ARBA00023136"/>
    </source>
</evidence>
<evidence type="ECO:0000256" key="16">
    <source>
        <dbReference type="ARBA" id="ARBA00023180"/>
    </source>
</evidence>
<proteinExistence type="inferred from homology"/>
<keyword evidence="6" id="KW-0964">Secreted</keyword>
<evidence type="ECO:0000313" key="23">
    <source>
        <dbReference type="Proteomes" id="UP000007648"/>
    </source>
</evidence>
<evidence type="ECO:0000256" key="14">
    <source>
        <dbReference type="ARBA" id="ARBA00023157"/>
    </source>
</evidence>
<keyword evidence="16" id="KW-0325">Glycoprotein</keyword>
<evidence type="ECO:0000256" key="2">
    <source>
        <dbReference type="ARBA" id="ARBA00004479"/>
    </source>
</evidence>
<keyword evidence="17" id="KW-0393">Immunoglobulin domain</keyword>
<dbReference type="RefSeq" id="XP_031814668.1">
    <property type="nucleotide sequence ID" value="XM_031958808.1"/>
</dbReference>
<dbReference type="Ensembl" id="ENSSHAT00000008898.2">
    <property type="protein sequence ID" value="ENSSHAP00000008825.2"/>
    <property type="gene ID" value="ENSSHAG00000007642.2"/>
</dbReference>
<dbReference type="GO" id="GO:0002113">
    <property type="term" value="F:interleukin-33 binding"/>
    <property type="evidence" value="ECO:0007669"/>
    <property type="project" value="TreeGrafter"/>
</dbReference>
<evidence type="ECO:0000256" key="18">
    <source>
        <dbReference type="SAM" id="Phobius"/>
    </source>
</evidence>
<keyword evidence="5" id="KW-1003">Cell membrane</keyword>
<dbReference type="FunFam" id="3.40.50.10140:FF:000002">
    <property type="entry name" value="Interleukin 1 receptor accessory protein"/>
    <property type="match status" value="1"/>
</dbReference>
<feature type="domain" description="TIR" evidence="20">
    <location>
        <begin position="376"/>
        <end position="531"/>
    </location>
</feature>
<dbReference type="SMART" id="SM00409">
    <property type="entry name" value="IG"/>
    <property type="match status" value="3"/>
</dbReference>
<evidence type="ECO:0000256" key="15">
    <source>
        <dbReference type="ARBA" id="ARBA00023170"/>
    </source>
</evidence>
<dbReference type="GO" id="GO:0005576">
    <property type="term" value="C:extracellular region"/>
    <property type="evidence" value="ECO:0007669"/>
    <property type="project" value="UniProtKB-SubCell"/>
</dbReference>
<reference evidence="22 23" key="1">
    <citation type="journal article" date="2011" name="Proc. Natl. Acad. Sci. U.S.A.">
        <title>Genetic diversity and population structure of the endangered marsupial Sarcophilus harrisii (Tasmanian devil).</title>
        <authorList>
            <person name="Miller W."/>
            <person name="Hayes V.M."/>
            <person name="Ratan A."/>
            <person name="Petersen D.C."/>
            <person name="Wittekindt N.E."/>
            <person name="Miller J."/>
            <person name="Walenz B."/>
            <person name="Knight J."/>
            <person name="Qi J."/>
            <person name="Zhao F."/>
            <person name="Wang Q."/>
            <person name="Bedoya-Reina O.C."/>
            <person name="Katiyar N."/>
            <person name="Tomsho L.P."/>
            <person name="Kasson L.M."/>
            <person name="Hardie R.A."/>
            <person name="Woodbridge P."/>
            <person name="Tindall E.A."/>
            <person name="Bertelsen M.F."/>
            <person name="Dixon D."/>
            <person name="Pyecroft S."/>
            <person name="Helgen K.M."/>
            <person name="Lesk A.M."/>
            <person name="Pringle T.H."/>
            <person name="Patterson N."/>
            <person name="Zhang Y."/>
            <person name="Kreiss A."/>
            <person name="Woods G.M."/>
            <person name="Jones M.E."/>
            <person name="Schuster S.C."/>
        </authorList>
    </citation>
    <scope>NUCLEOTIDE SEQUENCE [LARGE SCALE GENOMIC DNA]</scope>
</reference>
<dbReference type="eggNOG" id="ENOG502RU6H">
    <property type="taxonomic scope" value="Eukaryota"/>
</dbReference>
<dbReference type="GO" id="GO:0004908">
    <property type="term" value="F:interleukin-1 receptor activity"/>
    <property type="evidence" value="ECO:0007669"/>
    <property type="project" value="InterPro"/>
</dbReference>
<keyword evidence="14" id="KW-1015">Disulfide bond</keyword>
<evidence type="ECO:0000256" key="7">
    <source>
        <dbReference type="ARBA" id="ARBA00022692"/>
    </source>
</evidence>
<keyword evidence="23" id="KW-1185">Reference proteome</keyword>
<keyword evidence="13 18" id="KW-0472">Membrane</keyword>
<feature type="domain" description="Ig-like" evidence="21">
    <location>
        <begin position="29"/>
        <end position="104"/>
    </location>
</feature>
<keyword evidence="12" id="KW-0520">NAD</keyword>
<feature type="signal peptide" evidence="19">
    <location>
        <begin position="1"/>
        <end position="18"/>
    </location>
</feature>